<evidence type="ECO:0000313" key="2">
    <source>
        <dbReference type="Proteomes" id="UP001056120"/>
    </source>
</evidence>
<keyword evidence="2" id="KW-1185">Reference proteome</keyword>
<gene>
    <name evidence="1" type="ORF">L1987_46761</name>
</gene>
<proteinExistence type="predicted"/>
<comment type="caution">
    <text evidence="1">The sequence shown here is derived from an EMBL/GenBank/DDBJ whole genome shotgun (WGS) entry which is preliminary data.</text>
</comment>
<organism evidence="1 2">
    <name type="scientific">Smallanthus sonchifolius</name>
    <dbReference type="NCBI Taxonomy" id="185202"/>
    <lineage>
        <taxon>Eukaryota</taxon>
        <taxon>Viridiplantae</taxon>
        <taxon>Streptophyta</taxon>
        <taxon>Embryophyta</taxon>
        <taxon>Tracheophyta</taxon>
        <taxon>Spermatophyta</taxon>
        <taxon>Magnoliopsida</taxon>
        <taxon>eudicotyledons</taxon>
        <taxon>Gunneridae</taxon>
        <taxon>Pentapetalae</taxon>
        <taxon>asterids</taxon>
        <taxon>campanulids</taxon>
        <taxon>Asterales</taxon>
        <taxon>Asteraceae</taxon>
        <taxon>Asteroideae</taxon>
        <taxon>Heliantheae alliance</taxon>
        <taxon>Millerieae</taxon>
        <taxon>Smallanthus</taxon>
    </lineage>
</organism>
<reference evidence="1 2" key="2">
    <citation type="journal article" date="2022" name="Mol. Ecol. Resour.">
        <title>The genomes of chicory, endive, great burdock and yacon provide insights into Asteraceae paleo-polyploidization history and plant inulin production.</title>
        <authorList>
            <person name="Fan W."/>
            <person name="Wang S."/>
            <person name="Wang H."/>
            <person name="Wang A."/>
            <person name="Jiang F."/>
            <person name="Liu H."/>
            <person name="Zhao H."/>
            <person name="Xu D."/>
            <person name="Zhang Y."/>
        </authorList>
    </citation>
    <scope>NUCLEOTIDE SEQUENCE [LARGE SCALE GENOMIC DNA]</scope>
    <source>
        <strain evidence="2">cv. Yunnan</strain>
        <tissue evidence="1">Leaves</tissue>
    </source>
</reference>
<name>A0ACB9G1A2_9ASTR</name>
<reference evidence="2" key="1">
    <citation type="journal article" date="2022" name="Mol. Ecol. Resour.">
        <title>The genomes of chicory, endive, great burdock and yacon provide insights into Asteraceae palaeo-polyploidization history and plant inulin production.</title>
        <authorList>
            <person name="Fan W."/>
            <person name="Wang S."/>
            <person name="Wang H."/>
            <person name="Wang A."/>
            <person name="Jiang F."/>
            <person name="Liu H."/>
            <person name="Zhao H."/>
            <person name="Xu D."/>
            <person name="Zhang Y."/>
        </authorList>
    </citation>
    <scope>NUCLEOTIDE SEQUENCE [LARGE SCALE GENOMIC DNA]</scope>
    <source>
        <strain evidence="2">cv. Yunnan</strain>
    </source>
</reference>
<dbReference type="EMBL" id="CM042032">
    <property type="protein sequence ID" value="KAI3776968.1"/>
    <property type="molecule type" value="Genomic_DNA"/>
</dbReference>
<protein>
    <submittedName>
        <fullName evidence="1">Uncharacterized protein</fullName>
    </submittedName>
</protein>
<dbReference type="Proteomes" id="UP001056120">
    <property type="component" value="Linkage Group LG15"/>
</dbReference>
<evidence type="ECO:0000313" key="1">
    <source>
        <dbReference type="EMBL" id="KAI3776968.1"/>
    </source>
</evidence>
<accession>A0ACB9G1A2</accession>
<sequence>MVPEWQEAYMNYNFLKTLLKEILIFRRQQSRSPENQVNPRSPPLKATTLKRRGSLFRAFSGLTGRYGNKSPKQDKEDEVILVSAMHTADEERGEDGRSYQTIFLRSSEEGGEYELVFFRRLDDEFNKVVNFYRAKVEEVVKDAEELNIQMDALIALRIKVNDPAAVSPFINQRNTGYPLEVIQEEQQEKRSNDVKEYQMASLDVLNHIKINTTAETPLSAIKNLFHSSNSDLRFNKNELREAKEKLKQAFIEFHEKLRFLKNYVFLNQLAFSKIMKKYDKITSRNASDAYLQMVEESYLGQSDEVTKLIERVESAFIKHFCNGNRHQGMSTLKPNTKKKRHRDTFFVGCFFGCSLALVVAIIVNVHARDLLNSRGRTQYMNTIFPLYIVFGFLVLHMLMYAGNVYYWTRYRVNYSFIFGFKPGTELGYTEVLLLSSGLSVLTLAAVLSNLEMELDPNTQSYRTLTELLPLGLVIVVLLIAVCPFNIFYRANRFFLLICLWRCICAPFYDITLPDFFLADQFTSQVQLLRNLQFYVCYYGWGDFKNRNADTCKKSNVYDVLTIVIAVIPYWIRVLQCMRRFLGGHDSTQALNALKYFSTIVALVARTIQTQRPGITLQIIAGSTSGFATIFNTYWDMVMDWGLLCKNSENPWLRDKLILPNRSIYFIAMVLNVILRLAWMQTVMGIQDAPFLHENALIAVVACLEIIRRGLWNFFRLENEHLNNVGKFRAVKSVPLPFSYENDDKNL</sequence>